<evidence type="ECO:0000256" key="5">
    <source>
        <dbReference type="SAM" id="Phobius"/>
    </source>
</evidence>
<dbReference type="InterPro" id="IPR003660">
    <property type="entry name" value="HAMP_dom"/>
</dbReference>
<sequence>MRVNLPVSGQEHPFPTGQTLVSTTDTKGRILYCNPIFIEVSGYEKEELLGQPHNIVRHPDMPEEAYRDMWDTIASGRPWSAAVKNRRKNGDHYWVMANATPLLQNGQPIGYMSVRTEATREQIQSAEQLYATMRAEKESGRLVHTLKNGRLVKHTLAGRLAEMTRLSLSAKMLVVLLALVLVGQGVNLVLPASGGLMSALNLGAKLALLVGFWWYLTHLITAPLGALINAANSMAAGDLTQSVAHTRSDQLGDLQVALSQLGVNLRSVVRDARQQSGAMVMGTAEIASGNLDLSQRTEAQASNLEQTAASMEEITGTVRQSAESARQASELSAQARDIAERGSEAVNEVGTNMRAIQESSRRISEITQVIDSIAFQTNILALNAAVEAARAGEQGRGFAVVASEVRTLAQRTSTAAKEVKTLIEDSASKVEAGHTKSEAARKTMSEAVEGVRRVNVLVDEISNAAKEQLTGISQINAAVAQLDTITQQNAALVEEIAASAQSLEGLAQNTTETVAVFRIDNGGTGAATTDAVGLRRQMREQQQQQRRAPASGATLVPAPTRAGLRPALPQ</sequence>
<dbReference type="PANTHER" id="PTHR43531:SF14">
    <property type="entry name" value="METHYL-ACCEPTING CHEMOTAXIS PROTEIN I-RELATED"/>
    <property type="match status" value="1"/>
</dbReference>
<dbReference type="InterPro" id="IPR051310">
    <property type="entry name" value="MCP_chemotaxis"/>
</dbReference>
<dbReference type="Pfam" id="PF08447">
    <property type="entry name" value="PAS_3"/>
    <property type="match status" value="1"/>
</dbReference>
<dbReference type="PROSITE" id="PS50112">
    <property type="entry name" value="PAS"/>
    <property type="match status" value="1"/>
</dbReference>
<dbReference type="NCBIfam" id="TIGR00229">
    <property type="entry name" value="sensory_box"/>
    <property type="match status" value="1"/>
</dbReference>
<accession>A0ABW2SEM3</accession>
<keyword evidence="5" id="KW-0472">Membrane</keyword>
<dbReference type="CDD" id="cd11386">
    <property type="entry name" value="MCP_signal"/>
    <property type="match status" value="1"/>
</dbReference>
<dbReference type="Pfam" id="PF00015">
    <property type="entry name" value="MCPsignal"/>
    <property type="match status" value="1"/>
</dbReference>
<evidence type="ECO:0000256" key="2">
    <source>
        <dbReference type="ARBA" id="ARBA00029447"/>
    </source>
</evidence>
<dbReference type="Gene3D" id="1.10.287.950">
    <property type="entry name" value="Methyl-accepting chemotaxis protein"/>
    <property type="match status" value="1"/>
</dbReference>
<dbReference type="InterPro" id="IPR000014">
    <property type="entry name" value="PAS"/>
</dbReference>
<evidence type="ECO:0000259" key="8">
    <source>
        <dbReference type="PROSITE" id="PS50885"/>
    </source>
</evidence>
<name>A0ABW2SEM3_9BURK</name>
<evidence type="ECO:0000256" key="4">
    <source>
        <dbReference type="SAM" id="MobiDB-lite"/>
    </source>
</evidence>
<dbReference type="CDD" id="cd00130">
    <property type="entry name" value="PAS"/>
    <property type="match status" value="1"/>
</dbReference>
<dbReference type="Pfam" id="PF00672">
    <property type="entry name" value="HAMP"/>
    <property type="match status" value="1"/>
</dbReference>
<keyword evidence="5" id="KW-0812">Transmembrane</keyword>
<dbReference type="InterPro" id="IPR013655">
    <property type="entry name" value="PAS_fold_3"/>
</dbReference>
<gene>
    <name evidence="9" type="ORF">ACFQU0_16160</name>
</gene>
<organism evidence="9 10">
    <name type="scientific">Hydrogenophaga defluvii</name>
    <dbReference type="NCBI Taxonomy" id="249410"/>
    <lineage>
        <taxon>Bacteria</taxon>
        <taxon>Pseudomonadati</taxon>
        <taxon>Pseudomonadota</taxon>
        <taxon>Betaproteobacteria</taxon>
        <taxon>Burkholderiales</taxon>
        <taxon>Comamonadaceae</taxon>
        <taxon>Hydrogenophaga</taxon>
    </lineage>
</organism>
<dbReference type="SUPFAM" id="SSF58104">
    <property type="entry name" value="Methyl-accepting chemotaxis protein (MCP) signaling domain"/>
    <property type="match status" value="1"/>
</dbReference>
<feature type="domain" description="HAMP" evidence="8">
    <location>
        <begin position="218"/>
        <end position="270"/>
    </location>
</feature>
<feature type="domain" description="Methyl-accepting transducer" evidence="6">
    <location>
        <begin position="275"/>
        <end position="504"/>
    </location>
</feature>
<dbReference type="InterPro" id="IPR004089">
    <property type="entry name" value="MCPsignal_dom"/>
</dbReference>
<comment type="similarity">
    <text evidence="2">Belongs to the methyl-accepting chemotaxis (MCP) protein family.</text>
</comment>
<feature type="region of interest" description="Disordered" evidence="4">
    <location>
        <begin position="534"/>
        <end position="570"/>
    </location>
</feature>
<evidence type="ECO:0000313" key="9">
    <source>
        <dbReference type="EMBL" id="MFC7461963.1"/>
    </source>
</evidence>
<dbReference type="SMART" id="SM00283">
    <property type="entry name" value="MA"/>
    <property type="match status" value="1"/>
</dbReference>
<evidence type="ECO:0000256" key="1">
    <source>
        <dbReference type="ARBA" id="ARBA00022481"/>
    </source>
</evidence>
<evidence type="ECO:0000313" key="10">
    <source>
        <dbReference type="Proteomes" id="UP001596457"/>
    </source>
</evidence>
<protein>
    <submittedName>
        <fullName evidence="9">Methyl-accepting chemotaxis protein</fullName>
    </submittedName>
</protein>
<keyword evidence="3" id="KW-0807">Transducer</keyword>
<dbReference type="EMBL" id="JBHTBZ010000049">
    <property type="protein sequence ID" value="MFC7461963.1"/>
    <property type="molecule type" value="Genomic_DNA"/>
</dbReference>
<reference evidence="10" key="1">
    <citation type="journal article" date="2019" name="Int. J. Syst. Evol. Microbiol.">
        <title>The Global Catalogue of Microorganisms (GCM) 10K type strain sequencing project: providing services to taxonomists for standard genome sequencing and annotation.</title>
        <authorList>
            <consortium name="The Broad Institute Genomics Platform"/>
            <consortium name="The Broad Institute Genome Sequencing Center for Infectious Disease"/>
            <person name="Wu L."/>
            <person name="Ma J."/>
        </authorList>
    </citation>
    <scope>NUCLEOTIDE SEQUENCE [LARGE SCALE GENOMIC DNA]</scope>
    <source>
        <strain evidence="10">CCUG 53903</strain>
    </source>
</reference>
<dbReference type="PANTHER" id="PTHR43531">
    <property type="entry name" value="PROTEIN ICFG"/>
    <property type="match status" value="1"/>
</dbReference>
<keyword evidence="10" id="KW-1185">Reference proteome</keyword>
<dbReference type="RefSeq" id="WP_382202589.1">
    <property type="nucleotide sequence ID" value="NZ_JBHTBZ010000049.1"/>
</dbReference>
<comment type="caution">
    <text evidence="9">The sequence shown here is derived from an EMBL/GenBank/DDBJ whole genome shotgun (WGS) entry which is preliminary data.</text>
</comment>
<dbReference type="SMART" id="SM00091">
    <property type="entry name" value="PAS"/>
    <property type="match status" value="1"/>
</dbReference>
<evidence type="ECO:0000256" key="3">
    <source>
        <dbReference type="PROSITE-ProRule" id="PRU00284"/>
    </source>
</evidence>
<proteinExistence type="inferred from homology"/>
<evidence type="ECO:0000259" key="6">
    <source>
        <dbReference type="PROSITE" id="PS50111"/>
    </source>
</evidence>
<dbReference type="PROSITE" id="PS50885">
    <property type="entry name" value="HAMP"/>
    <property type="match status" value="1"/>
</dbReference>
<dbReference type="SUPFAM" id="SSF55785">
    <property type="entry name" value="PYP-like sensor domain (PAS domain)"/>
    <property type="match status" value="1"/>
</dbReference>
<dbReference type="SMART" id="SM00304">
    <property type="entry name" value="HAMP"/>
    <property type="match status" value="1"/>
</dbReference>
<dbReference type="InterPro" id="IPR035965">
    <property type="entry name" value="PAS-like_dom_sf"/>
</dbReference>
<keyword evidence="1" id="KW-0488">Methylation</keyword>
<keyword evidence="5" id="KW-1133">Transmembrane helix</keyword>
<dbReference type="PROSITE" id="PS50111">
    <property type="entry name" value="CHEMOTAXIS_TRANSDUC_2"/>
    <property type="match status" value="1"/>
</dbReference>
<feature type="transmembrane region" description="Helical" evidence="5">
    <location>
        <begin position="212"/>
        <end position="231"/>
    </location>
</feature>
<evidence type="ECO:0000259" key="7">
    <source>
        <dbReference type="PROSITE" id="PS50112"/>
    </source>
</evidence>
<feature type="transmembrane region" description="Helical" evidence="5">
    <location>
        <begin position="173"/>
        <end position="192"/>
    </location>
</feature>
<dbReference type="CDD" id="cd06225">
    <property type="entry name" value="HAMP"/>
    <property type="match status" value="1"/>
</dbReference>
<dbReference type="Proteomes" id="UP001596457">
    <property type="component" value="Unassembled WGS sequence"/>
</dbReference>
<feature type="domain" description="PAS" evidence="7">
    <location>
        <begin position="25"/>
        <end position="76"/>
    </location>
</feature>
<dbReference type="Gene3D" id="3.30.450.20">
    <property type="entry name" value="PAS domain"/>
    <property type="match status" value="1"/>
</dbReference>